<dbReference type="SUPFAM" id="SSF51735">
    <property type="entry name" value="NAD(P)-binding Rossmann-fold domains"/>
    <property type="match status" value="1"/>
</dbReference>
<evidence type="ECO:0000256" key="2">
    <source>
        <dbReference type="ARBA" id="ARBA00023002"/>
    </source>
</evidence>
<accession>A0ABT4A4D1</accession>
<dbReference type="InterPro" id="IPR020904">
    <property type="entry name" value="Sc_DH/Rdtase_CS"/>
</dbReference>
<dbReference type="InterPro" id="IPR002347">
    <property type="entry name" value="SDR_fam"/>
</dbReference>
<comment type="similarity">
    <text evidence="1">Belongs to the short-chain dehydrogenases/reductases (SDR) family.</text>
</comment>
<dbReference type="InterPro" id="IPR036291">
    <property type="entry name" value="NAD(P)-bd_dom_sf"/>
</dbReference>
<dbReference type="RefSeq" id="WP_267535382.1">
    <property type="nucleotide sequence ID" value="NZ_JAPNKA010000001.1"/>
</dbReference>
<organism evidence="3 4">
    <name type="scientific">Archangium lansingense</name>
    <dbReference type="NCBI Taxonomy" id="2995310"/>
    <lineage>
        <taxon>Bacteria</taxon>
        <taxon>Pseudomonadati</taxon>
        <taxon>Myxococcota</taxon>
        <taxon>Myxococcia</taxon>
        <taxon>Myxococcales</taxon>
        <taxon>Cystobacterineae</taxon>
        <taxon>Archangiaceae</taxon>
        <taxon>Archangium</taxon>
    </lineage>
</organism>
<dbReference type="PANTHER" id="PTHR43639">
    <property type="entry name" value="OXIDOREDUCTASE, SHORT-CHAIN DEHYDROGENASE/REDUCTASE FAMILY (AFU_ORTHOLOGUE AFUA_5G02870)"/>
    <property type="match status" value="1"/>
</dbReference>
<dbReference type="PROSITE" id="PS00061">
    <property type="entry name" value="ADH_SHORT"/>
    <property type="match status" value="1"/>
</dbReference>
<keyword evidence="4" id="KW-1185">Reference proteome</keyword>
<dbReference type="EMBL" id="JAPNKA010000001">
    <property type="protein sequence ID" value="MCY1076495.1"/>
    <property type="molecule type" value="Genomic_DNA"/>
</dbReference>
<dbReference type="PRINTS" id="PR00080">
    <property type="entry name" value="SDRFAMILY"/>
</dbReference>
<gene>
    <name evidence="3" type="ORF">OV287_18625</name>
</gene>
<dbReference type="PRINTS" id="PR00081">
    <property type="entry name" value="GDHRDH"/>
</dbReference>
<evidence type="ECO:0000313" key="3">
    <source>
        <dbReference type="EMBL" id="MCY1076495.1"/>
    </source>
</evidence>
<evidence type="ECO:0000256" key="1">
    <source>
        <dbReference type="ARBA" id="ARBA00006484"/>
    </source>
</evidence>
<dbReference type="Proteomes" id="UP001207654">
    <property type="component" value="Unassembled WGS sequence"/>
</dbReference>
<evidence type="ECO:0000313" key="4">
    <source>
        <dbReference type="Proteomes" id="UP001207654"/>
    </source>
</evidence>
<dbReference type="PANTHER" id="PTHR43639:SF1">
    <property type="entry name" value="SHORT-CHAIN DEHYDROGENASE_REDUCTASE FAMILY PROTEIN"/>
    <property type="match status" value="1"/>
</dbReference>
<protein>
    <submittedName>
        <fullName evidence="3">SDR family oxidoreductase</fullName>
    </submittedName>
</protein>
<proteinExistence type="inferred from homology"/>
<comment type="caution">
    <text evidence="3">The sequence shown here is derived from an EMBL/GenBank/DDBJ whole genome shotgun (WGS) entry which is preliminary data.</text>
</comment>
<dbReference type="Pfam" id="PF13561">
    <property type="entry name" value="adh_short_C2"/>
    <property type="match status" value="1"/>
</dbReference>
<reference evidence="3 4" key="1">
    <citation type="submission" date="2022-11" db="EMBL/GenBank/DDBJ databases">
        <title>Minimal conservation of predation-associated metabolite biosynthetic gene clusters underscores biosynthetic potential of Myxococcota including descriptions for ten novel species: Archangium lansinium sp. nov., Myxococcus landrumus sp. nov., Nannocystis bai.</title>
        <authorList>
            <person name="Ahearne A."/>
            <person name="Stevens C."/>
            <person name="Phillips K."/>
        </authorList>
    </citation>
    <scope>NUCLEOTIDE SEQUENCE [LARGE SCALE GENOMIC DNA]</scope>
    <source>
        <strain evidence="3 4">MIWBW</strain>
    </source>
</reference>
<sequence length="252" mass="26595">MQRRLDGRVALVTGGGVRLGRALAEGLGREGASVAVHYHASREGADAAVAAIRASGARAEVFQADLSRADSVRPLVEDVERALGPVSILVNSAARFDRVPFLETPDEILDANWALNARAPYLLSREVARGMVARGGGDIINIVDVGGAFAPWRNYSAYGMTKAALAALTKSLALELAPAIRVNGVAPGTVLPPEDLGSDYLEVLRERIPQKRFGSPMDIVETVLFFLTGPTFITGQILPVDGGRTLETGPAA</sequence>
<dbReference type="Gene3D" id="3.40.50.720">
    <property type="entry name" value="NAD(P)-binding Rossmann-like Domain"/>
    <property type="match status" value="1"/>
</dbReference>
<name>A0ABT4A4D1_9BACT</name>
<keyword evidence="2" id="KW-0560">Oxidoreductase</keyword>